<dbReference type="Pfam" id="PF13581">
    <property type="entry name" value="HATPase_c_2"/>
    <property type="match status" value="1"/>
</dbReference>
<dbReference type="GO" id="GO:0004674">
    <property type="term" value="F:protein serine/threonine kinase activity"/>
    <property type="evidence" value="ECO:0007669"/>
    <property type="project" value="UniProtKB-KW"/>
</dbReference>
<evidence type="ECO:0000313" key="5">
    <source>
        <dbReference type="Proteomes" id="UP000325563"/>
    </source>
</evidence>
<gene>
    <name evidence="4" type="ORF">CP980_30465</name>
</gene>
<dbReference type="InterPro" id="IPR003594">
    <property type="entry name" value="HATPase_dom"/>
</dbReference>
<evidence type="ECO:0000313" key="4">
    <source>
        <dbReference type="EMBL" id="QEV48837.1"/>
    </source>
</evidence>
<feature type="region of interest" description="Disordered" evidence="2">
    <location>
        <begin position="1"/>
        <end position="37"/>
    </location>
</feature>
<feature type="domain" description="Histidine kinase/HSP90-like ATPase" evidence="3">
    <location>
        <begin position="53"/>
        <end position="153"/>
    </location>
</feature>
<evidence type="ECO:0000259" key="3">
    <source>
        <dbReference type="Pfam" id="PF13581"/>
    </source>
</evidence>
<protein>
    <submittedName>
        <fullName evidence="4">ATP-binding protein</fullName>
    </submittedName>
</protein>
<evidence type="ECO:0000256" key="2">
    <source>
        <dbReference type="SAM" id="MobiDB-lite"/>
    </source>
</evidence>
<accession>A0A5J6JC29</accession>
<keyword evidence="4" id="KW-0547">Nucleotide-binding</keyword>
<dbReference type="PANTHER" id="PTHR35526:SF3">
    <property type="entry name" value="ANTI-SIGMA-F FACTOR RSBW"/>
    <property type="match status" value="1"/>
</dbReference>
<keyword evidence="1" id="KW-0418">Kinase</keyword>
<keyword evidence="4" id="KW-0067">ATP-binding</keyword>
<dbReference type="SUPFAM" id="SSF55874">
    <property type="entry name" value="ATPase domain of HSP90 chaperone/DNA topoisomerase II/histidine kinase"/>
    <property type="match status" value="1"/>
</dbReference>
<dbReference type="PANTHER" id="PTHR35526">
    <property type="entry name" value="ANTI-SIGMA-F FACTOR RSBW-RELATED"/>
    <property type="match status" value="1"/>
</dbReference>
<dbReference type="InterPro" id="IPR050267">
    <property type="entry name" value="Anti-sigma-factor_SerPK"/>
</dbReference>
<keyword evidence="5" id="KW-1185">Reference proteome</keyword>
<dbReference type="AlphaFoldDB" id="A0A5J6JC29"/>
<dbReference type="GeneID" id="95614870"/>
<dbReference type="InterPro" id="IPR036890">
    <property type="entry name" value="HATPase_C_sf"/>
</dbReference>
<reference evidence="4 5" key="1">
    <citation type="submission" date="2017-09" db="EMBL/GenBank/DDBJ databases">
        <authorList>
            <person name="Lee N."/>
            <person name="Cho B.-K."/>
        </authorList>
    </citation>
    <scope>NUCLEOTIDE SEQUENCE [LARGE SCALE GENOMIC DNA]</scope>
    <source>
        <strain evidence="4 5">ATCC 27476</strain>
    </source>
</reference>
<sequence length="175" mass="17603">MLTTATFPAEAAAAGAPAPSRPAVGAPSGPLDLGAPAPPRARTFAHWAAEPVPAAVPILRARVRAVLAGWPVSAEVTDVLLLAVSELAGNVVQHAAAGGRMRVGLAFGGGRLRLEVADQGVRLPRLPDPAEEVDPAAESGRGLLIVQLLVDEAGGELSVVTGEFGAAVRVLLPAS</sequence>
<name>A0A5J6JC29_STRVI</name>
<dbReference type="Proteomes" id="UP000325563">
    <property type="component" value="Chromosome"/>
</dbReference>
<dbReference type="CDD" id="cd16936">
    <property type="entry name" value="HATPase_RsbW-like"/>
    <property type="match status" value="1"/>
</dbReference>
<organism evidence="4 5">
    <name type="scientific">Streptomyces vinaceus</name>
    <dbReference type="NCBI Taxonomy" id="1960"/>
    <lineage>
        <taxon>Bacteria</taxon>
        <taxon>Bacillati</taxon>
        <taxon>Actinomycetota</taxon>
        <taxon>Actinomycetes</taxon>
        <taxon>Kitasatosporales</taxon>
        <taxon>Streptomycetaceae</taxon>
        <taxon>Streptomyces</taxon>
    </lineage>
</organism>
<dbReference type="Gene3D" id="3.30.565.10">
    <property type="entry name" value="Histidine kinase-like ATPase, C-terminal domain"/>
    <property type="match status" value="1"/>
</dbReference>
<evidence type="ECO:0000256" key="1">
    <source>
        <dbReference type="ARBA" id="ARBA00022527"/>
    </source>
</evidence>
<keyword evidence="1" id="KW-0808">Transferase</keyword>
<dbReference type="EMBL" id="CP023692">
    <property type="protein sequence ID" value="QEV48837.1"/>
    <property type="molecule type" value="Genomic_DNA"/>
</dbReference>
<dbReference type="GO" id="GO:0005524">
    <property type="term" value="F:ATP binding"/>
    <property type="evidence" value="ECO:0007669"/>
    <property type="project" value="UniProtKB-KW"/>
</dbReference>
<dbReference type="RefSeq" id="WP_150529561.1">
    <property type="nucleotide sequence ID" value="NZ_BNBW01000003.1"/>
</dbReference>
<proteinExistence type="predicted"/>
<dbReference type="KEGG" id="svn:CP980_30465"/>
<keyword evidence="1" id="KW-0723">Serine/threonine-protein kinase</keyword>
<feature type="compositionally biased region" description="Low complexity" evidence="2">
    <location>
        <begin position="8"/>
        <end position="30"/>
    </location>
</feature>